<feature type="compositionally biased region" description="Basic residues" evidence="1">
    <location>
        <begin position="1919"/>
        <end position="1934"/>
    </location>
</feature>
<accession>A0A1E7EIY3</accession>
<proteinExistence type="predicted"/>
<feature type="region of interest" description="Disordered" evidence="1">
    <location>
        <begin position="1"/>
        <end position="65"/>
    </location>
</feature>
<sequence>MGIDDDKSSSMDGSNKDSTEVDTHMDIDDHKKESEKNLRPGGKSSSLQKVLTSSTTDDDKGMPTIVETNHNRKIYGGNEDNMELDKKWHMIKVMFPAKIEDNSNIRTPDFIESGDDNTPLERHPIMNAIRKLVNAIGKKKPQVQVMSSYRKFVLDPKACADCWSINDVKRYFSYSIAKKNGGKNVCVILHINYGSSNNWEFKRSIMDTLREGSFWINEYQGPLKLVETTQLGFLPRVHNELHRKKLQERLTYSVNNHWFSRQDELTKYANQHSELRYWKGEENLPEVQVTVSWLPGLVQQDGQRGSRVQVLAVSVPRNIRSIYRRIIYDACKTINVEYMDFSLKYEHKDVYDKAVRDHQEFMHFHKHIHIHGLQREEFYNIQDALIAVPSVTAVDDTVITDRNGTFVLIMKHPFEAKDLASIDDILSKTKLSADREYTFSPHRKRQPMELLGMQQVNQQANQYKNFRATPVPSTSAWGTSLYPTPPQSITTKRNQKGTKSTASVGSIEGTVTTTMDDMQDIRQVVETMKHDMTRLQQQNSNQKIELSALKQRMTIGENKTSTLRNQNDGIVIKQKQSEAEIQKQEDNMKKLQNTTTQETSSPDRTKQRQSNPDHIPGIINFDPYATGSNFHHQTGPATAMTYTNESDDLNMNMETNNDSNHQHQLTIDDILVDTEEEDECLSGADLVDTEEEDECLSGADTLIPEDTMDYLGSDTSIGTRDYNSEETATVVEETMSITDHNFNNFIDTTNEFQPVQNGSPSQRDREDSDSSGSDGEDSSDEGDDDDNTAGNCDVTTTEERKIALLQSNFKESNNTEFDIPELICRNDNYDGDNETHSKEFNAEDQAGKQLSLDDRLSKLKEAITEIKRVIDEAKGNNNNKTERDEENDETEDEDEQSNERSVADDTNIPALVRRWNSNDDSSADDDDSYFVPSDEDESIISDKDNIINMVIDGATTAPRQGETPELVVEERIPATIDGVITATDDTESEPIGGTMNYPKAPGMIRISGCNPNGIKSNQLGNQLQHSLDLEIDIQCYSEVNTNFLKTDVRQQFLEGTRRMDRSSRSVWGTSQYVTDSNFKPGGTAIISMGKNGGRVKKSGIDKLGRWTYQLLDGQGSKDVLIVSIYQCCKQPTNPQGTTAYHQQQVLLSEMDRNDLDPRRNFYRDLKQLICTHTTYNNETEVTPIIIGDWNEECKGSSTSQKLCNEFGLVNVFDRMYPDQKPFKTYMRGSRTIDFVLAPPSIADRVTNFVYEPISVSAQKLAGRKYGITRTYLVHAKTLEEAEFKLKTSTKISDTSYRHCIKFPIHGTGQGSTNSPMIWCFISSVLFQCHNQRAHGMLFESPSKDMIVRFNMVGFVDDSTCITGGNKNDTLQDLIRKMKEDAQLWHDLLWCSGGKLELPKCGYHVIHFEYENSGIPTMIVSPGDSILLQNEHGNDVKIESKNIFQPRTNLGHIKGPMQRGITQTETVAEKGTRLTNSIVKCGCSRTETRLLYDTVWKPAIEYVIPQSFLSDKQLSKIEKACMPQIYAKCGFNRNTSRALLAEDERMAELEAQVLRGNHKSATSDPEGTDKMTGKDVKKGFSLPFPASIVTKIKQGLVQPAGKVSQHSLTATGSRMLKDRLTHDLSFWLTEDYASVNSRCDFDKYPPIIYGSCLIRTIHYIVALRAAFPDERILISKFDFSDAYRRMAHDAAAAAQSILIVNHIAYLALRLSFGGAMNPAAWSCCSEMITDLSNELPLMEDWNPEEICSPDQHKVQAPIYESDQCAPAPAKPLSVHIPVTALGRSDCFIDDIIVVMIDRPEQILRHSSAAPLAIHCAMRPNAGVEKEPIPRRDAMAGEKLVAEGSPAESQICLGWTINTRLLLLLLPLDKFSAWSADIVDLLGRPDRVVTRPELETLIGRLNHASFVIPLSRHFLSNLRSKLKIRPRPNSRAKSKPKSNPSTEPRSTEPRPEPRPTEPRTDPSQAPIPGTASESSSDNRTVFQRVAGKVTGLVTKATSKTQFRWLRNQTYRLSDEDCSDLRLWLLLLEKAAKGISLNGLTMRNPTMLSVSDSCPFGLGGFTSNGSAWRLQVSESSPIYGNCISNNALEFLAMGHHDLADSD</sequence>
<feature type="compositionally biased region" description="Polar residues" evidence="1">
    <location>
        <begin position="626"/>
        <end position="636"/>
    </location>
</feature>
<gene>
    <name evidence="2" type="ORF">FRACYDRAFT_257959</name>
</gene>
<dbReference type="SUPFAM" id="SSF56219">
    <property type="entry name" value="DNase I-like"/>
    <property type="match status" value="1"/>
</dbReference>
<reference evidence="2 3" key="1">
    <citation type="submission" date="2016-09" db="EMBL/GenBank/DDBJ databases">
        <title>Extensive genetic diversity and differential bi-allelic expression allows diatom success in the polar Southern Ocean.</title>
        <authorList>
            <consortium name="DOE Joint Genome Institute"/>
            <person name="Mock T."/>
            <person name="Otillar R.P."/>
            <person name="Strauss J."/>
            <person name="Dupont C."/>
            <person name="Frickenhaus S."/>
            <person name="Maumus F."/>
            <person name="Mcmullan M."/>
            <person name="Sanges R."/>
            <person name="Schmutz J."/>
            <person name="Toseland A."/>
            <person name="Valas R."/>
            <person name="Veluchamy A."/>
            <person name="Ward B.J."/>
            <person name="Allen A."/>
            <person name="Barry K."/>
            <person name="Falciatore A."/>
            <person name="Ferrante M."/>
            <person name="Fortunato A.E."/>
            <person name="Gloeckner G."/>
            <person name="Gruber A."/>
            <person name="Hipkin R."/>
            <person name="Janech M."/>
            <person name="Kroth P."/>
            <person name="Leese F."/>
            <person name="Lindquist E."/>
            <person name="Lyon B.R."/>
            <person name="Martin J."/>
            <person name="Mayer C."/>
            <person name="Parker M."/>
            <person name="Quesneville H."/>
            <person name="Raymond J."/>
            <person name="Uhlig C."/>
            <person name="Valentin K.U."/>
            <person name="Worden A.Z."/>
            <person name="Armbrust E.V."/>
            <person name="Bowler C."/>
            <person name="Green B."/>
            <person name="Moulton V."/>
            <person name="Van Oosterhout C."/>
            <person name="Grigoriev I."/>
        </authorList>
    </citation>
    <scope>NUCLEOTIDE SEQUENCE [LARGE SCALE GENOMIC DNA]</scope>
    <source>
        <strain evidence="2 3">CCMP1102</strain>
    </source>
</reference>
<feature type="region of interest" description="Disordered" evidence="1">
    <location>
        <begin position="750"/>
        <end position="792"/>
    </location>
</feature>
<feature type="region of interest" description="Disordered" evidence="1">
    <location>
        <begin position="874"/>
        <end position="934"/>
    </location>
</feature>
<evidence type="ECO:0000313" key="3">
    <source>
        <dbReference type="Proteomes" id="UP000095751"/>
    </source>
</evidence>
<feature type="region of interest" description="Disordered" evidence="1">
    <location>
        <begin position="577"/>
        <end position="636"/>
    </location>
</feature>
<dbReference type="EMBL" id="KV784457">
    <property type="protein sequence ID" value="OEU05830.1"/>
    <property type="molecule type" value="Genomic_DNA"/>
</dbReference>
<feature type="compositionally biased region" description="Basic and acidic residues" evidence="1">
    <location>
        <begin position="1"/>
        <end position="38"/>
    </location>
</feature>
<protein>
    <submittedName>
        <fullName evidence="2">Uncharacterized protein</fullName>
    </submittedName>
</protein>
<keyword evidence="3" id="KW-1185">Reference proteome</keyword>
<name>A0A1E7EIY3_9STRA</name>
<feature type="compositionally biased region" description="Polar residues" evidence="1">
    <location>
        <begin position="43"/>
        <end position="55"/>
    </location>
</feature>
<feature type="compositionally biased region" description="Acidic residues" evidence="1">
    <location>
        <begin position="921"/>
        <end position="934"/>
    </location>
</feature>
<feature type="compositionally biased region" description="Acidic residues" evidence="1">
    <location>
        <begin position="774"/>
        <end position="787"/>
    </location>
</feature>
<feature type="compositionally biased region" description="Polar residues" evidence="1">
    <location>
        <begin position="590"/>
        <end position="600"/>
    </location>
</feature>
<dbReference type="InParanoid" id="A0A1E7EIY3"/>
<evidence type="ECO:0000256" key="1">
    <source>
        <dbReference type="SAM" id="MobiDB-lite"/>
    </source>
</evidence>
<feature type="region of interest" description="Disordered" evidence="1">
    <location>
        <begin position="1919"/>
        <end position="1978"/>
    </location>
</feature>
<dbReference type="InterPro" id="IPR036691">
    <property type="entry name" value="Endo/exonu/phosph_ase_sf"/>
</dbReference>
<dbReference type="Proteomes" id="UP000095751">
    <property type="component" value="Unassembled WGS sequence"/>
</dbReference>
<feature type="compositionally biased region" description="Polar residues" evidence="1">
    <location>
        <begin position="750"/>
        <end position="761"/>
    </location>
</feature>
<feature type="compositionally biased region" description="Acidic residues" evidence="1">
    <location>
        <begin position="884"/>
        <end position="896"/>
    </location>
</feature>
<evidence type="ECO:0000313" key="2">
    <source>
        <dbReference type="EMBL" id="OEU05830.1"/>
    </source>
</evidence>
<feature type="compositionally biased region" description="Basic and acidic residues" evidence="1">
    <location>
        <begin position="1943"/>
        <end position="1958"/>
    </location>
</feature>
<dbReference type="KEGG" id="fcy:FRACYDRAFT_257959"/>
<organism evidence="2 3">
    <name type="scientific">Fragilariopsis cylindrus CCMP1102</name>
    <dbReference type="NCBI Taxonomy" id="635003"/>
    <lineage>
        <taxon>Eukaryota</taxon>
        <taxon>Sar</taxon>
        <taxon>Stramenopiles</taxon>
        <taxon>Ochrophyta</taxon>
        <taxon>Bacillariophyta</taxon>
        <taxon>Bacillariophyceae</taxon>
        <taxon>Bacillariophycidae</taxon>
        <taxon>Bacillariales</taxon>
        <taxon>Bacillariaceae</taxon>
        <taxon>Fragilariopsis</taxon>
    </lineage>
</organism>
<feature type="compositionally biased region" description="Basic and acidic residues" evidence="1">
    <location>
        <begin position="577"/>
        <end position="589"/>
    </location>
</feature>
<feature type="region of interest" description="Disordered" evidence="1">
    <location>
        <begin position="474"/>
        <end position="503"/>
    </location>
</feature>
<feature type="compositionally biased region" description="Polar residues" evidence="1">
    <location>
        <begin position="1969"/>
        <end position="1978"/>
    </location>
</feature>